<reference evidence="1 2" key="1">
    <citation type="submission" date="2016-03" db="EMBL/GenBank/DDBJ databases">
        <authorList>
            <person name="Ploux O."/>
        </authorList>
    </citation>
    <scope>NUCLEOTIDE SEQUENCE [LARGE SCALE GENOMIC DNA]</scope>
    <source>
        <strain evidence="1 2">UAMH 11012</strain>
    </source>
</reference>
<dbReference type="OrthoDB" id="20872at2759"/>
<organism evidence="1 2">
    <name type="scientific">Phialocephala subalpina</name>
    <dbReference type="NCBI Taxonomy" id="576137"/>
    <lineage>
        <taxon>Eukaryota</taxon>
        <taxon>Fungi</taxon>
        <taxon>Dikarya</taxon>
        <taxon>Ascomycota</taxon>
        <taxon>Pezizomycotina</taxon>
        <taxon>Leotiomycetes</taxon>
        <taxon>Helotiales</taxon>
        <taxon>Mollisiaceae</taxon>
        <taxon>Phialocephala</taxon>
        <taxon>Phialocephala fortinii species complex</taxon>
    </lineage>
</organism>
<evidence type="ECO:0000313" key="1">
    <source>
        <dbReference type="EMBL" id="CZR54094.1"/>
    </source>
</evidence>
<dbReference type="SUPFAM" id="SSF52540">
    <property type="entry name" value="P-loop containing nucleoside triphosphate hydrolases"/>
    <property type="match status" value="1"/>
</dbReference>
<keyword evidence="2" id="KW-1185">Reference proteome</keyword>
<name>A0A1L7WMU6_9HELO</name>
<accession>A0A1L7WMU6</accession>
<dbReference type="AlphaFoldDB" id="A0A1L7WMU6"/>
<protein>
    <submittedName>
        <fullName evidence="1">Uncharacterized protein</fullName>
    </submittedName>
</protein>
<evidence type="ECO:0000313" key="2">
    <source>
        <dbReference type="Proteomes" id="UP000184330"/>
    </source>
</evidence>
<sequence length="209" mass="23136">MIIALKDAEITAMPAWRFQRTSLNSLNGLARQSNQRVLRRVSFISSHQPALQGLEPLQHEETAIVKPMAETSFVPGVLELPTEIWALVADQRRNESWLMILNIADDSDLWITAADRPLIGYLPCGRHGSMLITTRNAQLGKTISNTRQKPIDVPILDIDDSVALLRSKVAEDDESTIEESKELISTLGNLPLAITQAAAYLDQNEISVA</sequence>
<proteinExistence type="predicted"/>
<dbReference type="GO" id="GO:0043531">
    <property type="term" value="F:ADP binding"/>
    <property type="evidence" value="ECO:0007669"/>
    <property type="project" value="InterPro"/>
</dbReference>
<dbReference type="InterPro" id="IPR027417">
    <property type="entry name" value="P-loop_NTPase"/>
</dbReference>
<dbReference type="EMBL" id="FJOG01000004">
    <property type="protein sequence ID" value="CZR54094.1"/>
    <property type="molecule type" value="Genomic_DNA"/>
</dbReference>
<gene>
    <name evidence="1" type="ORF">PAC_03977</name>
</gene>
<dbReference type="Proteomes" id="UP000184330">
    <property type="component" value="Unassembled WGS sequence"/>
</dbReference>
<dbReference type="STRING" id="576137.A0A1L7WMU6"/>